<dbReference type="PANTHER" id="PTHR46797">
    <property type="entry name" value="HTH-TYPE TRANSCRIPTIONAL REGULATOR"/>
    <property type="match status" value="1"/>
</dbReference>
<dbReference type="CDD" id="cd00093">
    <property type="entry name" value="HTH_XRE"/>
    <property type="match status" value="1"/>
</dbReference>
<dbReference type="SUPFAM" id="SSF47413">
    <property type="entry name" value="lambda repressor-like DNA-binding domains"/>
    <property type="match status" value="1"/>
</dbReference>
<sequence length="258" mass="27795">MQITEFERGMEPATRNHTHKTSVVSRGSRNSSIEEAFFYRRNIHCERRDTHRSRSTVVEQDANVTGPHHGDDPAGVFGGNVRRRREEAGLTLEQLSTQSSVSRAMLSKVERGEKSPTIGVASRIAHALDASLSDLIGGAAAAASGVAVVLRKSDRPVFRDPETGFERHMVSAAPGAGTGEMIVHHLPAQVSTGLLPAYPPGTEKQLVVLDGALTVLIGGISETLNTGDSLFFQADADHGFANRTNAPCEYIMVISRRT</sequence>
<dbReference type="Gene3D" id="2.60.120.10">
    <property type="entry name" value="Jelly Rolls"/>
    <property type="match status" value="1"/>
</dbReference>
<feature type="region of interest" description="Disordered" evidence="2">
    <location>
        <begin position="1"/>
        <end position="27"/>
    </location>
</feature>
<evidence type="ECO:0000313" key="5">
    <source>
        <dbReference type="Proteomes" id="UP001602089"/>
    </source>
</evidence>
<proteinExistence type="predicted"/>
<dbReference type="InterPro" id="IPR014710">
    <property type="entry name" value="RmlC-like_jellyroll"/>
</dbReference>
<evidence type="ECO:0000256" key="2">
    <source>
        <dbReference type="SAM" id="MobiDB-lite"/>
    </source>
</evidence>
<dbReference type="InterPro" id="IPR050807">
    <property type="entry name" value="TransReg_Diox_bact_type"/>
</dbReference>
<dbReference type="InterPro" id="IPR013096">
    <property type="entry name" value="Cupin_2"/>
</dbReference>
<dbReference type="SUPFAM" id="SSF51182">
    <property type="entry name" value="RmlC-like cupins"/>
    <property type="match status" value="1"/>
</dbReference>
<accession>A0ABW6T880</accession>
<dbReference type="Pfam" id="PF01381">
    <property type="entry name" value="HTH_3"/>
    <property type="match status" value="1"/>
</dbReference>
<dbReference type="RefSeq" id="WP_228817309.1">
    <property type="nucleotide sequence ID" value="NZ_JADLPS010000006.1"/>
</dbReference>
<gene>
    <name evidence="4" type="ORF">ACFYY5_05535</name>
</gene>
<dbReference type="Gene3D" id="1.10.260.40">
    <property type="entry name" value="lambda repressor-like DNA-binding domains"/>
    <property type="match status" value="1"/>
</dbReference>
<dbReference type="Proteomes" id="UP001602089">
    <property type="component" value="Unassembled WGS sequence"/>
</dbReference>
<feature type="compositionally biased region" description="Basic and acidic residues" evidence="2">
    <location>
        <begin position="1"/>
        <end position="10"/>
    </location>
</feature>
<evidence type="ECO:0000259" key="3">
    <source>
        <dbReference type="PROSITE" id="PS50943"/>
    </source>
</evidence>
<dbReference type="InterPro" id="IPR010982">
    <property type="entry name" value="Lambda_DNA-bd_dom_sf"/>
</dbReference>
<dbReference type="PROSITE" id="PS50943">
    <property type="entry name" value="HTH_CROC1"/>
    <property type="match status" value="1"/>
</dbReference>
<evidence type="ECO:0000256" key="1">
    <source>
        <dbReference type="ARBA" id="ARBA00023125"/>
    </source>
</evidence>
<name>A0ABW6T880_9NOCA</name>
<feature type="domain" description="HTH cro/C1-type" evidence="3">
    <location>
        <begin position="81"/>
        <end position="135"/>
    </location>
</feature>
<organism evidence="4 5">
    <name type="scientific">Nocardia elegans</name>
    <dbReference type="NCBI Taxonomy" id="300029"/>
    <lineage>
        <taxon>Bacteria</taxon>
        <taxon>Bacillati</taxon>
        <taxon>Actinomycetota</taxon>
        <taxon>Actinomycetes</taxon>
        <taxon>Mycobacteriales</taxon>
        <taxon>Nocardiaceae</taxon>
        <taxon>Nocardia</taxon>
    </lineage>
</organism>
<reference evidence="4 5" key="1">
    <citation type="submission" date="2024-10" db="EMBL/GenBank/DDBJ databases">
        <title>The Natural Products Discovery Center: Release of the First 8490 Sequenced Strains for Exploring Actinobacteria Biosynthetic Diversity.</title>
        <authorList>
            <person name="Kalkreuter E."/>
            <person name="Kautsar S.A."/>
            <person name="Yang D."/>
            <person name="Bader C.D."/>
            <person name="Teijaro C.N."/>
            <person name="Fluegel L."/>
            <person name="Davis C.M."/>
            <person name="Simpson J.R."/>
            <person name="Lauterbach L."/>
            <person name="Steele A.D."/>
            <person name="Gui C."/>
            <person name="Meng S."/>
            <person name="Li G."/>
            <person name="Viehrig K."/>
            <person name="Ye F."/>
            <person name="Su P."/>
            <person name="Kiefer A.F."/>
            <person name="Nichols A."/>
            <person name="Cepeda A.J."/>
            <person name="Yan W."/>
            <person name="Fan B."/>
            <person name="Jiang Y."/>
            <person name="Adhikari A."/>
            <person name="Zheng C.-J."/>
            <person name="Schuster L."/>
            <person name="Cowan T.M."/>
            <person name="Smanski M.J."/>
            <person name="Chevrette M.G."/>
            <person name="De Carvalho L.P.S."/>
            <person name="Shen B."/>
        </authorList>
    </citation>
    <scope>NUCLEOTIDE SEQUENCE [LARGE SCALE GENOMIC DNA]</scope>
    <source>
        <strain evidence="4 5">NPDC001867</strain>
    </source>
</reference>
<dbReference type="Pfam" id="PF07883">
    <property type="entry name" value="Cupin_2"/>
    <property type="match status" value="1"/>
</dbReference>
<dbReference type="InterPro" id="IPR011051">
    <property type="entry name" value="RmlC_Cupin_sf"/>
</dbReference>
<dbReference type="SMART" id="SM00530">
    <property type="entry name" value="HTH_XRE"/>
    <property type="match status" value="1"/>
</dbReference>
<keyword evidence="5" id="KW-1185">Reference proteome</keyword>
<dbReference type="EMBL" id="JBIATK010000002">
    <property type="protein sequence ID" value="MFF4022288.1"/>
    <property type="molecule type" value="Genomic_DNA"/>
</dbReference>
<dbReference type="PANTHER" id="PTHR46797:SF10">
    <property type="entry name" value="BLR1115 PROTEIN"/>
    <property type="match status" value="1"/>
</dbReference>
<dbReference type="InterPro" id="IPR001387">
    <property type="entry name" value="Cro/C1-type_HTH"/>
</dbReference>
<keyword evidence="1" id="KW-0238">DNA-binding</keyword>
<comment type="caution">
    <text evidence="4">The sequence shown here is derived from an EMBL/GenBank/DDBJ whole genome shotgun (WGS) entry which is preliminary data.</text>
</comment>
<protein>
    <submittedName>
        <fullName evidence="4">Helix-turn-helix domain-containing protein</fullName>
    </submittedName>
</protein>
<evidence type="ECO:0000313" key="4">
    <source>
        <dbReference type="EMBL" id="MFF4022288.1"/>
    </source>
</evidence>
<dbReference type="CDD" id="cd02209">
    <property type="entry name" value="cupin_XRE_C"/>
    <property type="match status" value="1"/>
</dbReference>